<dbReference type="AlphaFoldDB" id="A0ABD5Y2P6"/>
<protein>
    <submittedName>
        <fullName evidence="7">ABC transporter substrate-binding protein</fullName>
    </submittedName>
</protein>
<dbReference type="InterPro" id="IPR000914">
    <property type="entry name" value="SBP_5_dom"/>
</dbReference>
<feature type="domain" description="Solute-binding protein family 5" evidence="6">
    <location>
        <begin position="266"/>
        <end position="578"/>
    </location>
</feature>
<gene>
    <name evidence="7" type="ORF">ACFQMA_17125</name>
</gene>
<feature type="compositionally biased region" description="Gly residues" evidence="5">
    <location>
        <begin position="32"/>
        <end position="80"/>
    </location>
</feature>
<evidence type="ECO:0000256" key="4">
    <source>
        <dbReference type="ARBA" id="ARBA00022729"/>
    </source>
</evidence>
<dbReference type="Gene3D" id="3.10.105.10">
    <property type="entry name" value="Dipeptide-binding Protein, Domain 3"/>
    <property type="match status" value="1"/>
</dbReference>
<dbReference type="InterPro" id="IPR039424">
    <property type="entry name" value="SBP_5"/>
</dbReference>
<dbReference type="GeneID" id="78821863"/>
<keyword evidence="3" id="KW-0813">Transport</keyword>
<dbReference type="Pfam" id="PF00496">
    <property type="entry name" value="SBP_bac_5"/>
    <property type="match status" value="1"/>
</dbReference>
<organism evidence="7 8">
    <name type="scientific">Halosimplex aquaticum</name>
    <dbReference type="NCBI Taxonomy" id="3026162"/>
    <lineage>
        <taxon>Archaea</taxon>
        <taxon>Methanobacteriati</taxon>
        <taxon>Methanobacteriota</taxon>
        <taxon>Stenosarchaea group</taxon>
        <taxon>Halobacteria</taxon>
        <taxon>Halobacteriales</taxon>
        <taxon>Haloarculaceae</taxon>
        <taxon>Halosimplex</taxon>
    </lineage>
</organism>
<evidence type="ECO:0000256" key="2">
    <source>
        <dbReference type="ARBA" id="ARBA00005695"/>
    </source>
</evidence>
<name>A0ABD5Y2P6_9EURY</name>
<dbReference type="EMBL" id="JBHTAS010000001">
    <property type="protein sequence ID" value="MFC7141547.1"/>
    <property type="molecule type" value="Genomic_DNA"/>
</dbReference>
<dbReference type="PANTHER" id="PTHR30290:SF10">
    <property type="entry name" value="PERIPLASMIC OLIGOPEPTIDE-BINDING PROTEIN-RELATED"/>
    <property type="match status" value="1"/>
</dbReference>
<keyword evidence="8" id="KW-1185">Reference proteome</keyword>
<evidence type="ECO:0000256" key="5">
    <source>
        <dbReference type="SAM" id="MobiDB-lite"/>
    </source>
</evidence>
<keyword evidence="4" id="KW-0732">Signal</keyword>
<evidence type="ECO:0000313" key="8">
    <source>
        <dbReference type="Proteomes" id="UP001596432"/>
    </source>
</evidence>
<dbReference type="PANTHER" id="PTHR30290">
    <property type="entry name" value="PERIPLASMIC BINDING COMPONENT OF ABC TRANSPORTER"/>
    <property type="match status" value="1"/>
</dbReference>
<dbReference type="SUPFAM" id="SSF53850">
    <property type="entry name" value="Periplasmic binding protein-like II"/>
    <property type="match status" value="1"/>
</dbReference>
<feature type="region of interest" description="Disordered" evidence="5">
    <location>
        <begin position="30"/>
        <end position="88"/>
    </location>
</feature>
<reference evidence="7 8" key="1">
    <citation type="journal article" date="2019" name="Int. J. Syst. Evol. Microbiol.">
        <title>The Global Catalogue of Microorganisms (GCM) 10K type strain sequencing project: providing services to taxonomists for standard genome sequencing and annotation.</title>
        <authorList>
            <consortium name="The Broad Institute Genomics Platform"/>
            <consortium name="The Broad Institute Genome Sequencing Center for Infectious Disease"/>
            <person name="Wu L."/>
            <person name="Ma J."/>
        </authorList>
    </citation>
    <scope>NUCLEOTIDE SEQUENCE [LARGE SCALE GENOMIC DNA]</scope>
    <source>
        <strain evidence="7 8">XZYJT29</strain>
    </source>
</reference>
<sequence length="730" mass="81409">MTRGNENRRSDTEVDQYRRKLLAALGAAGTAGLAGCGGNDGDGGTPGDGGDSSDGNDGGGGGGDGTSGGGGDGGDGGDGTASGNVEQFPDRNYVTFEGELSSDRLRFNKYYHRSQMPRFVYPFMYAKKTMMHQETAERIPHIVKNWEIVDETEIKVQFRDDSAWAVANPDDPNDINGTPVKPSDWGYSLRLARWNDLSPDEIRDQNPNGEPLSAFQAITSIEFDDDAGTLTVRSEPGWFDIFSETAQIDMLSLSHPNNQSLGESLATMAQDIKPIHDKAKKLEWAQPEGTATANSGDPSYRTGLIQGELDKLRQRGEGEIQKPKNIPCSGPFVLQEVREDQVILKKNPEYFLSDQINWNTVQVNIIPNQQSQVQALQNSILDGVNGRVLKPNPSTIDNMPEEFRRVNHTGGGQYGLSMNAQANEYLGDPLVRQAFNFAINKKQIAQVRNRYSNEKLPYPAGLLDPVQRSYVKDAGMVDAFTRYDQNKSKGAALMKEAGFTKENGSWITPDGDPFELTLLTGGSTVQVESTVIAFLNDFGVNVSLQKVDSTVADQRKGDGDFELTMYEWPFASTAGMWFRMVQQSDRRHRFGSLWSDEYVKKFANKYDNVQNKEYDWTMNLEGATPEQQKEFTLKAPPVGKPDGELKEYPVWFYDTQLGQNLDEETRAKYQRRLCWVFNYQLPIAPFVQSFEMAFQDTANWTAPEDESEWQMNLPVFQLIQQGKIQATSGN</sequence>
<dbReference type="Proteomes" id="UP001596432">
    <property type="component" value="Unassembled WGS sequence"/>
</dbReference>
<evidence type="ECO:0000259" key="6">
    <source>
        <dbReference type="Pfam" id="PF00496"/>
    </source>
</evidence>
<proteinExistence type="inferred from homology"/>
<comment type="subcellular location">
    <subcellularLocation>
        <location evidence="1">Cell envelope</location>
    </subcellularLocation>
</comment>
<accession>A0ABD5Y2P6</accession>
<comment type="similarity">
    <text evidence="2">Belongs to the bacterial solute-binding protein 5 family.</text>
</comment>
<evidence type="ECO:0000256" key="3">
    <source>
        <dbReference type="ARBA" id="ARBA00022448"/>
    </source>
</evidence>
<dbReference type="RefSeq" id="WP_274322628.1">
    <property type="nucleotide sequence ID" value="NZ_CP118158.1"/>
</dbReference>
<comment type="caution">
    <text evidence="7">The sequence shown here is derived from an EMBL/GenBank/DDBJ whole genome shotgun (WGS) entry which is preliminary data.</text>
</comment>
<evidence type="ECO:0000313" key="7">
    <source>
        <dbReference type="EMBL" id="MFC7141547.1"/>
    </source>
</evidence>
<dbReference type="Gene3D" id="3.40.190.10">
    <property type="entry name" value="Periplasmic binding protein-like II"/>
    <property type="match status" value="1"/>
</dbReference>
<evidence type="ECO:0000256" key="1">
    <source>
        <dbReference type="ARBA" id="ARBA00004196"/>
    </source>
</evidence>